<evidence type="ECO:0000313" key="6">
    <source>
        <dbReference type="EMBL" id="RFP61959.1"/>
    </source>
</evidence>
<dbReference type="InterPro" id="IPR001610">
    <property type="entry name" value="PAC"/>
</dbReference>
<dbReference type="SMART" id="SM00086">
    <property type="entry name" value="PAC"/>
    <property type="match status" value="2"/>
</dbReference>
<dbReference type="InterPro" id="IPR011110">
    <property type="entry name" value="Reg_prop"/>
</dbReference>
<dbReference type="EMBL" id="QVPD01000002">
    <property type="protein sequence ID" value="RFP61959.1"/>
    <property type="molecule type" value="Genomic_DNA"/>
</dbReference>
<dbReference type="PANTHER" id="PTHR44757:SF2">
    <property type="entry name" value="BIOFILM ARCHITECTURE MAINTENANCE PROTEIN MBAA"/>
    <property type="match status" value="1"/>
</dbReference>
<sequence>MSAILAPGRLRAAAATAVLVLAGLGCPAGAVDRNFYFEPIGDTQELAQNTVTALLQDGDGFVWVGTQGGLHRYDGQRYTLYRQDPRDPDSLPDSFVTALAADADHGLWVGTYSQYVARLDLRSGHIRRYPVADGLDRRAYALLAEPGVVWVGTEDGLERLDPASGRRRQVLTLPRTRLAEQPQALLRGPRGALWYATAAGLYRVDGAATRIGPALALRTLLRDRSGRIWAGGEDALYLLQDRRQLLQVWPKDPRRDGGEVRALVEAPDGQLWFSAAPVGLRRFDPRSGATLPLRQNNLLRGTLPEDEINALLVDRAGLLWVGGQYHGVAVADARGARFRSLLDLGPQGSNRAALIGSIRAIYQSRDRRLWLGTDDGRLLRYDAATGFRDFSALLPLPRGGRNGQRVMAFADPGDGHPWVATTLGLFRFDPRLPALQPVPIPGVPAPNLRSLALGRDGSLWLGSNDAGVIHFTPGAGPTGAGDVRRIPYRGGDPRGLAHPQVHALLVADDGRVWIGTSRGLDRFDPRSGRLRHFQRRIDGDDSLAGDLVRALWQDRDGNLWVGSHGGLNRLRIDRNDTAHFTQPLLAALKGEALPVVFSLAADASGALWMGTNRGLLRYTPQPGDPRAGALRSYGLSDGLQDLEFNGGAVAVLEGGQLAFGGVGGVNVFDPARIADSTLRPPLRLLSTRIGAQADSPTRTAWQQTRIELPETADILRLRIGALDYLGSAGIRYRYRIDGVDADWVDNGTRNEITYTLLPAGHYLFRAQSTNHDGVWNPQELRLPIVVTPPWWRHPLALAAYALLAALALWLLWRHWHRQRQLERGYFEHIRDREQRLKLALWASGEQFWDYDLVRGELQRMHAKDDVRSASDILVETEVESNHRIHRDDLPQVRERLRQHLRGETPLFLSEHRIPGEDGQWIWIRARGRAVERDADGRVRRLAGTARNITLSRHAERERRIASEVLRSMNEAVCVLDRDFDFISINPAFSRMTGYGEVEVIGRNANLLDSAQHEPAYYREIREQLRRHGRWSGEMWQQRKDGEEFLCAYECSTVLDGNGQQALYVVVLGDITDQKRAEQELRYLANFDTLTNLPNRTLLAERLSRAIVRARRQDDRIAVLFLDLDRFKDINDSLGHAAGDRILRAAAVRLQDTVGAQHTVARLGGDEFTVVLEHLEGPEQADKVAREIIMAFEAPLLLDDRQEISISPSIGISLYPDHAQVPTELLKQADTAMYQAKAAGRRTYMRYTEAMDVSIRRRATLSGALRKVLDRGELRLVYQPRMALAQTRIIGVEALLRWHSRDYGEIPPTQFIPLAEESGQILEIGEWALREACLTLARWHQHGLAGLGASVNVSALQLLRGDFPGVVERVLAETGLPAKCLELELTESVVMANAQQTADKLQAFRSLGVTLAIDDFGTGYSSLAYLKRLPINTLKIDKEFVDDLSHGSEDAAITTTILAMARALGLNVVAEGVETQAQLQFLRTHRCDEIQGYWLSPPLEAQRCLAFIRNWAPSAARVATPAGGP</sequence>
<dbReference type="InterPro" id="IPR035965">
    <property type="entry name" value="PAS-like_dom_sf"/>
</dbReference>
<dbReference type="PROSITE" id="PS50112">
    <property type="entry name" value="PAS"/>
    <property type="match status" value="1"/>
</dbReference>
<feature type="domain" description="PAC" evidence="3">
    <location>
        <begin position="907"/>
        <end position="960"/>
    </location>
</feature>
<dbReference type="Gene3D" id="2.60.40.10">
    <property type="entry name" value="Immunoglobulins"/>
    <property type="match status" value="1"/>
</dbReference>
<dbReference type="PROSITE" id="PS50113">
    <property type="entry name" value="PAC"/>
    <property type="match status" value="2"/>
</dbReference>
<dbReference type="Pfam" id="PF07494">
    <property type="entry name" value="Reg_prop"/>
    <property type="match status" value="3"/>
</dbReference>
<accession>A0A372DQY2</accession>
<name>A0A372DQY2_9GAMM</name>
<dbReference type="InterPro" id="IPR000160">
    <property type="entry name" value="GGDEF_dom"/>
</dbReference>
<dbReference type="SUPFAM" id="SSF141868">
    <property type="entry name" value="EAL domain-like"/>
    <property type="match status" value="1"/>
</dbReference>
<dbReference type="PANTHER" id="PTHR44757">
    <property type="entry name" value="DIGUANYLATE CYCLASE DGCP"/>
    <property type="match status" value="1"/>
</dbReference>
<dbReference type="InterPro" id="IPR013655">
    <property type="entry name" value="PAS_fold_3"/>
</dbReference>
<dbReference type="SUPFAM" id="SSF101898">
    <property type="entry name" value="NHL repeat"/>
    <property type="match status" value="1"/>
</dbReference>
<feature type="domain" description="GGDEF" evidence="5">
    <location>
        <begin position="1114"/>
        <end position="1248"/>
    </location>
</feature>
<dbReference type="RefSeq" id="WP_117201635.1">
    <property type="nucleotide sequence ID" value="NZ_JBHTBK010000014.1"/>
</dbReference>
<gene>
    <name evidence="6" type="ORF">D0Y53_02580</name>
</gene>
<dbReference type="CDD" id="cd01949">
    <property type="entry name" value="GGDEF"/>
    <property type="match status" value="1"/>
</dbReference>
<evidence type="ECO:0000259" key="3">
    <source>
        <dbReference type="PROSITE" id="PS50113"/>
    </source>
</evidence>
<dbReference type="NCBIfam" id="TIGR00254">
    <property type="entry name" value="GGDEF"/>
    <property type="match status" value="1"/>
</dbReference>
<evidence type="ECO:0000259" key="5">
    <source>
        <dbReference type="PROSITE" id="PS50887"/>
    </source>
</evidence>
<dbReference type="InterPro" id="IPR029787">
    <property type="entry name" value="Nucleotide_cyclase"/>
</dbReference>
<dbReference type="SUPFAM" id="SSF55785">
    <property type="entry name" value="PYP-like sensor domain (PAS domain)"/>
    <property type="match status" value="2"/>
</dbReference>
<comment type="caution">
    <text evidence="6">The sequence shown here is derived from an EMBL/GenBank/DDBJ whole genome shotgun (WGS) entry which is preliminary data.</text>
</comment>
<dbReference type="OrthoDB" id="197861at2"/>
<dbReference type="InterPro" id="IPR035919">
    <property type="entry name" value="EAL_sf"/>
</dbReference>
<dbReference type="Pfam" id="PF00563">
    <property type="entry name" value="EAL"/>
    <property type="match status" value="1"/>
</dbReference>
<keyword evidence="7" id="KW-1185">Reference proteome</keyword>
<dbReference type="SUPFAM" id="SSF55073">
    <property type="entry name" value="Nucleotide cyclase"/>
    <property type="match status" value="1"/>
</dbReference>
<evidence type="ECO:0000313" key="7">
    <source>
        <dbReference type="Proteomes" id="UP000262917"/>
    </source>
</evidence>
<dbReference type="Pfam" id="PF00990">
    <property type="entry name" value="GGDEF"/>
    <property type="match status" value="1"/>
</dbReference>
<comment type="cofactor">
    <cofactor evidence="1">
        <name>Mg(2+)</name>
        <dbReference type="ChEBI" id="CHEBI:18420"/>
    </cofactor>
</comment>
<reference evidence="6 7" key="1">
    <citation type="submission" date="2018-08" db="EMBL/GenBank/DDBJ databases">
        <title>Lysobacter weifangensis sp. nov., a new member of the family 'Xanthomonadaceae', isolated from soil in a farmland.</title>
        <authorList>
            <person name="Zhao H."/>
        </authorList>
    </citation>
    <scope>NUCLEOTIDE SEQUENCE [LARGE SCALE GENOMIC DNA]</scope>
    <source>
        <strain evidence="6 7">WF-2</strain>
    </source>
</reference>
<dbReference type="InterPro" id="IPR043128">
    <property type="entry name" value="Rev_trsase/Diguanyl_cyclase"/>
</dbReference>
<dbReference type="InterPro" id="IPR001633">
    <property type="entry name" value="EAL_dom"/>
</dbReference>
<dbReference type="SMART" id="SM00052">
    <property type="entry name" value="EAL"/>
    <property type="match status" value="1"/>
</dbReference>
<dbReference type="SUPFAM" id="SSF63829">
    <property type="entry name" value="Calcium-dependent phosphotriesterase"/>
    <property type="match status" value="1"/>
</dbReference>
<dbReference type="Proteomes" id="UP000262917">
    <property type="component" value="Unassembled WGS sequence"/>
</dbReference>
<dbReference type="Gene3D" id="3.30.70.270">
    <property type="match status" value="1"/>
</dbReference>
<dbReference type="SMART" id="SM00267">
    <property type="entry name" value="GGDEF"/>
    <property type="match status" value="1"/>
</dbReference>
<dbReference type="Pfam" id="PF07495">
    <property type="entry name" value="Y_Y_Y"/>
    <property type="match status" value="1"/>
</dbReference>
<dbReference type="SMART" id="SM00091">
    <property type="entry name" value="PAS"/>
    <property type="match status" value="1"/>
</dbReference>
<feature type="domain" description="EAL" evidence="4">
    <location>
        <begin position="1257"/>
        <end position="1511"/>
    </location>
</feature>
<evidence type="ECO:0000256" key="1">
    <source>
        <dbReference type="ARBA" id="ARBA00001946"/>
    </source>
</evidence>
<dbReference type="CDD" id="cd00130">
    <property type="entry name" value="PAS"/>
    <property type="match status" value="2"/>
</dbReference>
<dbReference type="Pfam" id="PF13426">
    <property type="entry name" value="PAS_9"/>
    <property type="match status" value="1"/>
</dbReference>
<dbReference type="GO" id="GO:0003824">
    <property type="term" value="F:catalytic activity"/>
    <property type="evidence" value="ECO:0007669"/>
    <property type="project" value="UniProtKB-ARBA"/>
</dbReference>
<dbReference type="InterPro" id="IPR013783">
    <property type="entry name" value="Ig-like_fold"/>
</dbReference>
<dbReference type="InterPro" id="IPR000014">
    <property type="entry name" value="PAS"/>
</dbReference>
<evidence type="ECO:0000259" key="4">
    <source>
        <dbReference type="PROSITE" id="PS50883"/>
    </source>
</evidence>
<dbReference type="Gene3D" id="3.20.20.450">
    <property type="entry name" value="EAL domain"/>
    <property type="match status" value="1"/>
</dbReference>
<organism evidence="6 7">
    <name type="scientific">Cognatiluteimonas weifangensis</name>
    <dbReference type="NCBI Taxonomy" id="2303539"/>
    <lineage>
        <taxon>Bacteria</taxon>
        <taxon>Pseudomonadati</taxon>
        <taxon>Pseudomonadota</taxon>
        <taxon>Gammaproteobacteria</taxon>
        <taxon>Lysobacterales</taxon>
        <taxon>Lysobacteraceae</taxon>
        <taxon>Cognatiluteimonas</taxon>
    </lineage>
</organism>
<dbReference type="Gene3D" id="2.130.10.10">
    <property type="entry name" value="YVTN repeat-like/Quinoprotein amine dehydrogenase"/>
    <property type="match status" value="2"/>
</dbReference>
<dbReference type="Pfam" id="PF08447">
    <property type="entry name" value="PAS_3"/>
    <property type="match status" value="1"/>
</dbReference>
<dbReference type="InterPro" id="IPR000700">
    <property type="entry name" value="PAS-assoc_C"/>
</dbReference>
<evidence type="ECO:0000259" key="2">
    <source>
        <dbReference type="PROSITE" id="PS50112"/>
    </source>
</evidence>
<dbReference type="PROSITE" id="PS50883">
    <property type="entry name" value="EAL"/>
    <property type="match status" value="1"/>
</dbReference>
<feature type="domain" description="PAS" evidence="2">
    <location>
        <begin position="957"/>
        <end position="1008"/>
    </location>
</feature>
<dbReference type="FunFam" id="3.30.70.270:FF:000001">
    <property type="entry name" value="Diguanylate cyclase domain protein"/>
    <property type="match status" value="1"/>
</dbReference>
<feature type="domain" description="PAC" evidence="3">
    <location>
        <begin position="1030"/>
        <end position="1082"/>
    </location>
</feature>
<dbReference type="NCBIfam" id="TIGR00229">
    <property type="entry name" value="sensory_box"/>
    <property type="match status" value="2"/>
</dbReference>
<dbReference type="Gene3D" id="3.30.450.20">
    <property type="entry name" value="PAS domain"/>
    <property type="match status" value="2"/>
</dbReference>
<dbReference type="CDD" id="cd01948">
    <property type="entry name" value="EAL"/>
    <property type="match status" value="1"/>
</dbReference>
<dbReference type="InterPro" id="IPR052155">
    <property type="entry name" value="Biofilm_reg_signaling"/>
</dbReference>
<protein>
    <submittedName>
        <fullName evidence="6">EAL domain-containing protein</fullName>
    </submittedName>
</protein>
<proteinExistence type="predicted"/>
<dbReference type="InterPro" id="IPR011123">
    <property type="entry name" value="Y_Y_Y"/>
</dbReference>
<dbReference type="PROSITE" id="PS50887">
    <property type="entry name" value="GGDEF"/>
    <property type="match status" value="1"/>
</dbReference>
<dbReference type="InterPro" id="IPR015943">
    <property type="entry name" value="WD40/YVTN_repeat-like_dom_sf"/>
</dbReference>